<dbReference type="Gene3D" id="3.40.430.10">
    <property type="entry name" value="Dihydrofolate Reductase, subunit A"/>
    <property type="match status" value="1"/>
</dbReference>
<protein>
    <submittedName>
        <fullName evidence="2">Dihydrofolate reductase</fullName>
    </submittedName>
</protein>
<dbReference type="AlphaFoldDB" id="A0A7H8Q886"/>
<dbReference type="InterPro" id="IPR050765">
    <property type="entry name" value="Riboflavin_Biosynth_HTPR"/>
</dbReference>
<dbReference type="GO" id="GO:0009231">
    <property type="term" value="P:riboflavin biosynthetic process"/>
    <property type="evidence" value="ECO:0007669"/>
    <property type="project" value="InterPro"/>
</dbReference>
<gene>
    <name evidence="2" type="ORF">HF394_05475</name>
</gene>
<reference evidence="2 3" key="1">
    <citation type="submission" date="2020-04" db="EMBL/GenBank/DDBJ databases">
        <authorList>
            <person name="Pajer P."/>
            <person name="Broz P."/>
        </authorList>
    </citation>
    <scope>NUCLEOTIDE SEQUENCE [LARGE SCALE GENOMIC DNA]</scope>
    <source>
        <strain evidence="3">NRL-ATB46093</strain>
    </source>
</reference>
<dbReference type="EMBL" id="CP051177">
    <property type="protein sequence ID" value="QKX50080.1"/>
    <property type="molecule type" value="Genomic_DNA"/>
</dbReference>
<dbReference type="InterPro" id="IPR002734">
    <property type="entry name" value="RibDG_C"/>
</dbReference>
<proteinExistence type="predicted"/>
<keyword evidence="3" id="KW-1185">Reference proteome</keyword>
<dbReference type="RefSeq" id="WP_176294207.1">
    <property type="nucleotide sequence ID" value="NZ_CP051177.1"/>
</dbReference>
<dbReference type="GO" id="GO:0008703">
    <property type="term" value="F:5-amino-6-(5-phosphoribosylamino)uracil reductase activity"/>
    <property type="evidence" value="ECO:0007669"/>
    <property type="project" value="InterPro"/>
</dbReference>
<dbReference type="PANTHER" id="PTHR38011:SF12">
    <property type="entry name" value="BIFUNCTIONAL DEAMINASE-REDUCTASE DOMAIN PROTEIN"/>
    <property type="match status" value="1"/>
</dbReference>
<dbReference type="Proteomes" id="UP000509222">
    <property type="component" value="Chromosome"/>
</dbReference>
<evidence type="ECO:0000313" key="2">
    <source>
        <dbReference type="EMBL" id="QKX50080.1"/>
    </source>
</evidence>
<name>A0A7H8Q886_9BACL</name>
<dbReference type="Pfam" id="PF01872">
    <property type="entry name" value="RibD_C"/>
    <property type="match status" value="1"/>
</dbReference>
<dbReference type="SUPFAM" id="SSF53597">
    <property type="entry name" value="Dihydrofolate reductase-like"/>
    <property type="match status" value="1"/>
</dbReference>
<organism evidence="2 3">
    <name type="scientific">Planococcus glaciei</name>
    <dbReference type="NCBI Taxonomy" id="459472"/>
    <lineage>
        <taxon>Bacteria</taxon>
        <taxon>Bacillati</taxon>
        <taxon>Bacillota</taxon>
        <taxon>Bacilli</taxon>
        <taxon>Bacillales</taxon>
        <taxon>Caryophanaceae</taxon>
        <taxon>Planococcus</taxon>
    </lineage>
</organism>
<feature type="domain" description="Bacterial bifunctional deaminase-reductase C-terminal" evidence="1">
    <location>
        <begin position="3"/>
        <end position="169"/>
    </location>
</feature>
<sequence length="181" mass="20416">MAKVCFGMVMSLDGFVNDREGGMNKLYASFEPNEEINDMMARTGAVIFGRRTFDLADADSYAADYEFQVPIFVVTHHPPEKHPKENDQLTFTFVTDGVESAVRQAKEAAGEKDVLILGADVFRQALKAGLVEELQMAIAPIILGKGLRLFEQLEELEIDLEKIRTIETDKQVEIWYKVLQQ</sequence>
<accession>A0A7H8Q886</accession>
<dbReference type="PANTHER" id="PTHR38011">
    <property type="entry name" value="DIHYDROFOLATE REDUCTASE FAMILY PROTEIN (AFU_ORTHOLOGUE AFUA_8G06820)"/>
    <property type="match status" value="1"/>
</dbReference>
<reference evidence="3" key="2">
    <citation type="submission" date="2020-06" db="EMBL/GenBank/DDBJ databases">
        <title>Isolation of Planomicrobium glaciei.</title>
        <authorList>
            <person name="Malisova L."/>
            <person name="Safrankova R."/>
            <person name="Jakubu V."/>
            <person name="Spanelova P."/>
        </authorList>
    </citation>
    <scope>NUCLEOTIDE SEQUENCE [LARGE SCALE GENOMIC DNA]</scope>
    <source>
        <strain evidence="3">NRL-ATB46093</strain>
    </source>
</reference>
<evidence type="ECO:0000259" key="1">
    <source>
        <dbReference type="Pfam" id="PF01872"/>
    </source>
</evidence>
<dbReference type="InterPro" id="IPR024072">
    <property type="entry name" value="DHFR-like_dom_sf"/>
</dbReference>
<evidence type="ECO:0000313" key="3">
    <source>
        <dbReference type="Proteomes" id="UP000509222"/>
    </source>
</evidence>